<name>A0A2U1T526_9CORY</name>
<dbReference type="PANTHER" id="PTHR30204">
    <property type="entry name" value="REDOX-CYCLING DRUG-SENSING TRANSCRIPTIONAL ACTIVATOR SOXR"/>
    <property type="match status" value="1"/>
</dbReference>
<dbReference type="AlphaFoldDB" id="A0A2U1T526"/>
<dbReference type="GO" id="GO:0003677">
    <property type="term" value="F:DNA binding"/>
    <property type="evidence" value="ECO:0007669"/>
    <property type="project" value="UniProtKB-KW"/>
</dbReference>
<dbReference type="RefSeq" id="WP_108430596.1">
    <property type="nucleotide sequence ID" value="NZ_CP026947.1"/>
</dbReference>
<dbReference type="Pfam" id="PF13411">
    <property type="entry name" value="MerR_1"/>
    <property type="match status" value="1"/>
</dbReference>
<dbReference type="PANTHER" id="PTHR30204:SF69">
    <property type="entry name" value="MERR-FAMILY TRANSCRIPTIONAL REGULATOR"/>
    <property type="match status" value="1"/>
</dbReference>
<reference evidence="7" key="1">
    <citation type="submission" date="2018-04" db="EMBL/GenBank/DDBJ databases">
        <authorList>
            <person name="Liu S."/>
            <person name="Wang Z."/>
            <person name="Li J."/>
        </authorList>
    </citation>
    <scope>NUCLEOTIDE SEQUENCE [LARGE SCALE GENOMIC DNA]</scope>
    <source>
        <strain evidence="7">2189</strain>
    </source>
</reference>
<evidence type="ECO:0000256" key="3">
    <source>
        <dbReference type="ARBA" id="ARBA00023125"/>
    </source>
</evidence>
<keyword evidence="3 6" id="KW-0238">DNA-binding</keyword>
<dbReference type="Gene3D" id="1.10.1660.10">
    <property type="match status" value="1"/>
</dbReference>
<dbReference type="OrthoDB" id="5242095at2"/>
<dbReference type="SUPFAM" id="SSF46955">
    <property type="entry name" value="Putative DNA-binding domain"/>
    <property type="match status" value="1"/>
</dbReference>
<organism evidence="6 7">
    <name type="scientific">Corynebacterium yudongzhengii</name>
    <dbReference type="NCBI Taxonomy" id="2080740"/>
    <lineage>
        <taxon>Bacteria</taxon>
        <taxon>Bacillati</taxon>
        <taxon>Actinomycetota</taxon>
        <taxon>Actinomycetes</taxon>
        <taxon>Mycobacteriales</taxon>
        <taxon>Corynebacteriaceae</taxon>
        <taxon>Corynebacterium</taxon>
    </lineage>
</organism>
<dbReference type="InterPro" id="IPR047057">
    <property type="entry name" value="MerR_fam"/>
</dbReference>
<dbReference type="InterPro" id="IPR009061">
    <property type="entry name" value="DNA-bd_dom_put_sf"/>
</dbReference>
<evidence type="ECO:0000256" key="4">
    <source>
        <dbReference type="ARBA" id="ARBA00023163"/>
    </source>
</evidence>
<comment type="caution">
    <text evidence="6">The sequence shown here is derived from an EMBL/GenBank/DDBJ whole genome shotgun (WGS) entry which is preliminary data.</text>
</comment>
<keyword evidence="4" id="KW-0804">Transcription</keyword>
<protein>
    <submittedName>
        <fullName evidence="6">MerR family DNA-binding transcriptional regulator</fullName>
    </submittedName>
</protein>
<dbReference type="GO" id="GO:0003700">
    <property type="term" value="F:DNA-binding transcription factor activity"/>
    <property type="evidence" value="ECO:0007669"/>
    <property type="project" value="InterPro"/>
</dbReference>
<feature type="domain" description="HTH merR-type" evidence="5">
    <location>
        <begin position="1"/>
        <end position="70"/>
    </location>
</feature>
<dbReference type="Proteomes" id="UP000244989">
    <property type="component" value="Unassembled WGS sequence"/>
</dbReference>
<dbReference type="PROSITE" id="PS50937">
    <property type="entry name" value="HTH_MERR_2"/>
    <property type="match status" value="1"/>
</dbReference>
<dbReference type="EMBL" id="QEEZ01000018">
    <property type="protein sequence ID" value="PWC01104.1"/>
    <property type="molecule type" value="Genomic_DNA"/>
</dbReference>
<evidence type="ECO:0000313" key="7">
    <source>
        <dbReference type="Proteomes" id="UP000244989"/>
    </source>
</evidence>
<keyword evidence="2" id="KW-0805">Transcription regulation</keyword>
<evidence type="ECO:0000259" key="5">
    <source>
        <dbReference type="PROSITE" id="PS50937"/>
    </source>
</evidence>
<proteinExistence type="predicted"/>
<dbReference type="InterPro" id="IPR000551">
    <property type="entry name" value="MerR-type_HTH_dom"/>
</dbReference>
<accession>A0A2U1T526</accession>
<sequence>MPIGMLSERLGMSVPTIKYYVREGLIPPPSRVSVNQADYTEDHFYRLTLINLLTVIGEFKLEQIREILGLIDKKASVRKVVGVMLTLRDKIFPFERGGDEKWAAQLLLKEGVVKESHELEPMERQLQDLLASTPEEFQPVVERYFARYVSIAKQISELDAQFFDDLAMVKSSPAPLALFVVSGVLMRRRVLDSLITGNTLATFAGSDTPLTFDVGWSLHDDLALDSNRKSVTEP</sequence>
<keyword evidence="1" id="KW-0678">Repressor</keyword>
<keyword evidence="7" id="KW-1185">Reference proteome</keyword>
<evidence type="ECO:0000256" key="1">
    <source>
        <dbReference type="ARBA" id="ARBA00022491"/>
    </source>
</evidence>
<evidence type="ECO:0000313" key="6">
    <source>
        <dbReference type="EMBL" id="PWC01104.1"/>
    </source>
</evidence>
<evidence type="ECO:0000256" key="2">
    <source>
        <dbReference type="ARBA" id="ARBA00023015"/>
    </source>
</evidence>
<dbReference type="SMART" id="SM00422">
    <property type="entry name" value="HTH_MERR"/>
    <property type="match status" value="1"/>
</dbReference>
<gene>
    <name evidence="6" type="ORF">DF222_09010</name>
</gene>
<dbReference type="KEGG" id="cyz:C3B44_00235"/>